<dbReference type="AlphaFoldDB" id="D3A034"/>
<evidence type="ECO:0000313" key="2">
    <source>
        <dbReference type="Proteomes" id="UP000003344"/>
    </source>
</evidence>
<dbReference type="EMBL" id="ACDX02000023">
    <property type="protein sequence ID" value="EFC87304.1"/>
    <property type="molecule type" value="Genomic_DNA"/>
</dbReference>
<evidence type="ECO:0000313" key="1">
    <source>
        <dbReference type="EMBL" id="EFC87304.1"/>
    </source>
</evidence>
<gene>
    <name evidence="1" type="ORF">NEIMUCOT_06269</name>
</gene>
<dbReference type="STRING" id="546266.NEIMUCOT_06269"/>
<proteinExistence type="predicted"/>
<reference evidence="1 2" key="1">
    <citation type="submission" date="2009-10" db="EMBL/GenBank/DDBJ databases">
        <authorList>
            <person name="Weinstock G."/>
            <person name="Sodergren E."/>
            <person name="Clifton S."/>
            <person name="Fulton L."/>
            <person name="Fulton B."/>
            <person name="Courtney L."/>
            <person name="Fronick C."/>
            <person name="Harrison M."/>
            <person name="Strong C."/>
            <person name="Farmer C."/>
            <person name="Delahaunty K."/>
            <person name="Markovic C."/>
            <person name="Hall O."/>
            <person name="Minx P."/>
            <person name="Tomlinson C."/>
            <person name="Mitreva M."/>
            <person name="Nelson J."/>
            <person name="Hou S."/>
            <person name="Wollam A."/>
            <person name="Pepin K.H."/>
            <person name="Johnson M."/>
            <person name="Bhonagiri V."/>
            <person name="Nash W.E."/>
            <person name="Warren W."/>
            <person name="Chinwalla A."/>
            <person name="Mardis E.R."/>
            <person name="Wilson R.K."/>
        </authorList>
    </citation>
    <scope>NUCLEOTIDE SEQUENCE [LARGE SCALE GENOMIC DNA]</scope>
    <source>
        <strain evidence="2">ATCC 25996 / DSM 4631 / NCTC 10774 / M26</strain>
    </source>
</reference>
<name>D3A034_NEIM2</name>
<dbReference type="Proteomes" id="UP000003344">
    <property type="component" value="Unassembled WGS sequence"/>
</dbReference>
<accession>D3A034</accession>
<comment type="caution">
    <text evidence="1">The sequence shown here is derived from an EMBL/GenBank/DDBJ whole genome shotgun (WGS) entry which is preliminary data.</text>
</comment>
<protein>
    <submittedName>
        <fullName evidence="1">Uncharacterized protein</fullName>
    </submittedName>
</protein>
<organism evidence="1 2">
    <name type="scientific">Neisseria mucosa (strain ATCC 25996 / DSM 4631 / NCTC 10774 / M26)</name>
    <dbReference type="NCBI Taxonomy" id="546266"/>
    <lineage>
        <taxon>Bacteria</taxon>
        <taxon>Pseudomonadati</taxon>
        <taxon>Pseudomonadota</taxon>
        <taxon>Betaproteobacteria</taxon>
        <taxon>Neisseriales</taxon>
        <taxon>Neisseriaceae</taxon>
        <taxon>Neisseria</taxon>
    </lineage>
</organism>
<sequence length="90" mass="10337">MKAGRGWCVTCYARFQTTLSGKFLLLPLNLSGRTLICRCVKVSLLTNLPPSFSNRICRMKADDCFQTIYRSIKHDHPSFTRPRRRQTLGS</sequence>